<dbReference type="InterPro" id="IPR036388">
    <property type="entry name" value="WH-like_DNA-bd_sf"/>
</dbReference>
<dbReference type="InterPro" id="IPR036390">
    <property type="entry name" value="WH_DNA-bd_sf"/>
</dbReference>
<dbReference type="EMBL" id="JABACI010000001">
    <property type="protein sequence ID" value="NLP82414.1"/>
    <property type="molecule type" value="Genomic_DNA"/>
</dbReference>
<accession>A0ABX1K6B5</accession>
<dbReference type="InterPro" id="IPR039422">
    <property type="entry name" value="MarR/SlyA-like"/>
</dbReference>
<feature type="domain" description="HTH marR-type" evidence="1">
    <location>
        <begin position="23"/>
        <end position="159"/>
    </location>
</feature>
<gene>
    <name evidence="2" type="ORF">HF576_00980</name>
</gene>
<sequence>MPLTVVRHESEHLYSQQPKTDAGRRLSEAILHLWRAERNQMEQAQQSSELSTMDLTALRYLVQGRRDGRDLGPKDLMVMLNTSSATVTNVVDRLVAREYVQRVDHPTDRRAHYLVATDAAVQRVDDSFAPHHSAIVAVIDGLPEHEAECAADVVRRIAEELDKFV</sequence>
<comment type="caution">
    <text evidence="2">The sequence shown here is derived from an EMBL/GenBank/DDBJ whole genome shotgun (WGS) entry which is preliminary data.</text>
</comment>
<dbReference type="PANTHER" id="PTHR33164:SF104">
    <property type="entry name" value="TRANSCRIPTIONAL REGULATORY PROTEIN"/>
    <property type="match status" value="1"/>
</dbReference>
<reference evidence="2 3" key="1">
    <citation type="submission" date="2020-04" db="EMBL/GenBank/DDBJ databases">
        <title>CFH 90308 Microbacterium sp.</title>
        <authorList>
            <person name="Nie G."/>
            <person name="Ming H."/>
            <person name="Xia T."/>
        </authorList>
    </citation>
    <scope>NUCLEOTIDE SEQUENCE [LARGE SCALE GENOMIC DNA]</scope>
    <source>
        <strain evidence="2 3">CFH 90308</strain>
    </source>
</reference>
<dbReference type="Pfam" id="PF01047">
    <property type="entry name" value="MarR"/>
    <property type="match status" value="1"/>
</dbReference>
<dbReference type="InterPro" id="IPR000835">
    <property type="entry name" value="HTH_MarR-typ"/>
</dbReference>
<dbReference type="Proteomes" id="UP001429745">
    <property type="component" value="Unassembled WGS sequence"/>
</dbReference>
<dbReference type="PROSITE" id="PS50995">
    <property type="entry name" value="HTH_MARR_2"/>
    <property type="match status" value="1"/>
</dbReference>
<proteinExistence type="predicted"/>
<evidence type="ECO:0000259" key="1">
    <source>
        <dbReference type="PROSITE" id="PS50995"/>
    </source>
</evidence>
<dbReference type="SUPFAM" id="SSF46785">
    <property type="entry name" value="Winged helix' DNA-binding domain"/>
    <property type="match status" value="1"/>
</dbReference>
<evidence type="ECO:0000313" key="3">
    <source>
        <dbReference type="Proteomes" id="UP001429745"/>
    </source>
</evidence>
<keyword evidence="3" id="KW-1185">Reference proteome</keyword>
<name>A0ABX1K6B5_9MICO</name>
<evidence type="ECO:0000313" key="2">
    <source>
        <dbReference type="EMBL" id="NLP82414.1"/>
    </source>
</evidence>
<dbReference type="Gene3D" id="1.10.10.10">
    <property type="entry name" value="Winged helix-like DNA-binding domain superfamily/Winged helix DNA-binding domain"/>
    <property type="match status" value="1"/>
</dbReference>
<dbReference type="PANTHER" id="PTHR33164">
    <property type="entry name" value="TRANSCRIPTIONAL REGULATOR, MARR FAMILY"/>
    <property type="match status" value="1"/>
</dbReference>
<dbReference type="RefSeq" id="WP_168910927.1">
    <property type="nucleotide sequence ID" value="NZ_JABACI010000001.1"/>
</dbReference>
<protein>
    <submittedName>
        <fullName evidence="2">MarR family transcriptional regulator</fullName>
    </submittedName>
</protein>
<dbReference type="SMART" id="SM00347">
    <property type="entry name" value="HTH_MARR"/>
    <property type="match status" value="1"/>
</dbReference>
<organism evidence="2 3">
    <name type="scientific">Microbacterium salsuginis</name>
    <dbReference type="NCBI Taxonomy" id="2722803"/>
    <lineage>
        <taxon>Bacteria</taxon>
        <taxon>Bacillati</taxon>
        <taxon>Actinomycetota</taxon>
        <taxon>Actinomycetes</taxon>
        <taxon>Micrococcales</taxon>
        <taxon>Microbacteriaceae</taxon>
        <taxon>Microbacterium</taxon>
    </lineage>
</organism>